<sequence>MLVILNEEQVFSARQVCQGCLLADQQGLPRWQPGRLQCGNAVRPVDSHQPILYECQMGFKLTNIET</sequence>
<protein>
    <submittedName>
        <fullName evidence="1">Uncharacterized protein</fullName>
    </submittedName>
</protein>
<proteinExistence type="predicted"/>
<accession>A0A977PVM8</accession>
<dbReference type="AlphaFoldDB" id="A0A977PVM8"/>
<evidence type="ECO:0000313" key="1">
    <source>
        <dbReference type="EMBL" id="UXE60627.1"/>
    </source>
</evidence>
<gene>
    <name evidence="1" type="ORF">KA717_34780</name>
</gene>
<dbReference type="EMBL" id="CP073041">
    <property type="protein sequence ID" value="UXE60627.1"/>
    <property type="molecule type" value="Genomic_DNA"/>
</dbReference>
<dbReference type="Proteomes" id="UP001065613">
    <property type="component" value="Chromosome"/>
</dbReference>
<name>A0A977PVM8_9CYAN</name>
<organism evidence="1">
    <name type="scientific">Woronichinia naegeliana WA131</name>
    <dbReference type="NCBI Taxonomy" id="2824559"/>
    <lineage>
        <taxon>Bacteria</taxon>
        <taxon>Bacillati</taxon>
        <taxon>Cyanobacteriota</taxon>
        <taxon>Cyanophyceae</taxon>
        <taxon>Synechococcales</taxon>
        <taxon>Coelosphaeriaceae</taxon>
        <taxon>Woronichinia</taxon>
    </lineage>
</organism>
<reference evidence="1" key="1">
    <citation type="submission" date="2021-04" db="EMBL/GenBank/DDBJ databases">
        <title>Genome sequence of Woronichinia naegeliana from Washington state freshwater lake bloom.</title>
        <authorList>
            <person name="Dreher T.W."/>
        </authorList>
    </citation>
    <scope>NUCLEOTIDE SEQUENCE</scope>
    <source>
        <strain evidence="1">WA131</strain>
    </source>
</reference>
<dbReference type="KEGG" id="wna:KA717_34780"/>